<evidence type="ECO:0008006" key="3">
    <source>
        <dbReference type="Google" id="ProtNLM"/>
    </source>
</evidence>
<evidence type="ECO:0000313" key="2">
    <source>
        <dbReference type="Proteomes" id="UP000256629"/>
    </source>
</evidence>
<dbReference type="Gene3D" id="1.25.40.10">
    <property type="entry name" value="Tetratricopeptide repeat domain"/>
    <property type="match status" value="1"/>
</dbReference>
<dbReference type="Proteomes" id="UP000256629">
    <property type="component" value="Unassembled WGS sequence"/>
</dbReference>
<dbReference type="SUPFAM" id="SSF48452">
    <property type="entry name" value="TPR-like"/>
    <property type="match status" value="1"/>
</dbReference>
<protein>
    <recommendedName>
        <fullName evidence="3">Tetratricopeptide repeat protein</fullName>
    </recommendedName>
</protein>
<gene>
    <name evidence="1" type="ORF">DFQ02_107232</name>
</gene>
<comment type="caution">
    <text evidence="1">The sequence shown here is derived from an EMBL/GenBank/DDBJ whole genome shotgun (WGS) entry which is preliminary data.</text>
</comment>
<organism evidence="1 2">
    <name type="scientific">Seonamhaeicola aphaedonensis</name>
    <dbReference type="NCBI Taxonomy" id="1461338"/>
    <lineage>
        <taxon>Bacteria</taxon>
        <taxon>Pseudomonadati</taxon>
        <taxon>Bacteroidota</taxon>
        <taxon>Flavobacteriia</taxon>
        <taxon>Flavobacteriales</taxon>
        <taxon>Flavobacteriaceae</taxon>
    </lineage>
</organism>
<sequence>MSLHTRFKLFIIIIFLLVSTISFPQDNYSTQNANNSSIPLLEIEDTEANDEKVLDLGYKIRDAILEEDVEKFMLHIDYDSFGKLVTKDIDEDGDTKAFKNGFLKGLKSGIKSLPQKIIKEVNAGGYYDFVNFYYSESNKTYFMLFRFYSPITGINYHDYEVSISNNTFTFKDIYIYLSGEDLSQTFRRFYMYNLPKKSLLNFFGEDNAKEFDKVVNAVYLYNRGDFLEAYNKFKEIKGHLSTDKFILIIKAACASNINDEEYKIAMETIAKKYPDDSSIYLTQLDYHLLNANYETALKLVDRLQVDTSDDFLNLLKGNIEYNKLNYDKALEHFKYISDNYPDFFEGHSSYLTMLALKEEFENCITFLTFLVDEGYNKTDLIEFIEEPDENGENNLNNLAESELYKKWKNT</sequence>
<reference evidence="1 2" key="1">
    <citation type="submission" date="2018-07" db="EMBL/GenBank/DDBJ databases">
        <title>Genomic Encyclopedia of Type Strains, Phase III (KMG-III): the genomes of soil and plant-associated and newly described type strains.</title>
        <authorList>
            <person name="Whitman W."/>
        </authorList>
    </citation>
    <scope>NUCLEOTIDE SEQUENCE [LARGE SCALE GENOMIC DNA]</scope>
    <source>
        <strain evidence="1 2">CECT 8487</strain>
    </source>
</reference>
<dbReference type="AlphaFoldDB" id="A0A3D9H9A5"/>
<name>A0A3D9H9A5_9FLAO</name>
<dbReference type="OrthoDB" id="1198805at2"/>
<accession>A0A3D9H9A5</accession>
<dbReference type="InterPro" id="IPR011990">
    <property type="entry name" value="TPR-like_helical_dom_sf"/>
</dbReference>
<proteinExistence type="predicted"/>
<evidence type="ECO:0000313" key="1">
    <source>
        <dbReference type="EMBL" id="RED46082.1"/>
    </source>
</evidence>
<dbReference type="EMBL" id="QRDX01000007">
    <property type="protein sequence ID" value="RED46082.1"/>
    <property type="molecule type" value="Genomic_DNA"/>
</dbReference>
<keyword evidence="2" id="KW-1185">Reference proteome</keyword>
<dbReference type="RefSeq" id="WP_116524817.1">
    <property type="nucleotide sequence ID" value="NZ_QRDX01000007.1"/>
</dbReference>